<keyword evidence="1" id="KW-1133">Transmembrane helix</keyword>
<name>A0A0R1LZU7_9LACO</name>
<sequence length="158" mass="17259">MDLFHLVTIIKKGTFSIMIKSRLLKQLGKSSYYVLWQILLKWTGLIGQIFVIFAAARMLTSGQANSLIKLIAGIVIQVVSLVLYNQASFLAIARVKEVLREKIYAKLLRLGNHNPVTPAELTQVTSPPPSPVSAKAAISLPAASGTTCWLPKRLATTS</sequence>
<protein>
    <recommendedName>
        <fullName evidence="4">ABC transmembrane type-1 domain-containing protein</fullName>
    </recommendedName>
</protein>
<feature type="transmembrane region" description="Helical" evidence="1">
    <location>
        <begin position="67"/>
        <end position="92"/>
    </location>
</feature>
<dbReference type="STRING" id="1293597.FC20_GL001039"/>
<evidence type="ECO:0000256" key="1">
    <source>
        <dbReference type="SAM" id="Phobius"/>
    </source>
</evidence>
<gene>
    <name evidence="2" type="ORF">FC20_GL001039</name>
</gene>
<dbReference type="Proteomes" id="UP000051074">
    <property type="component" value="Unassembled WGS sequence"/>
</dbReference>
<organism evidence="2 3">
    <name type="scientific">Lactobacillus equicursoris DSM 19284 = JCM 14600 = CIP 110162</name>
    <dbReference type="NCBI Taxonomy" id="1293597"/>
    <lineage>
        <taxon>Bacteria</taxon>
        <taxon>Bacillati</taxon>
        <taxon>Bacillota</taxon>
        <taxon>Bacilli</taxon>
        <taxon>Lactobacillales</taxon>
        <taxon>Lactobacillaceae</taxon>
        <taxon>Lactobacillus</taxon>
    </lineage>
</organism>
<evidence type="ECO:0000313" key="2">
    <source>
        <dbReference type="EMBL" id="KRL01056.1"/>
    </source>
</evidence>
<accession>A0A0R1LZU7</accession>
<keyword evidence="3" id="KW-1185">Reference proteome</keyword>
<feature type="transmembrane region" description="Helical" evidence="1">
    <location>
        <begin position="32"/>
        <end position="55"/>
    </location>
</feature>
<evidence type="ECO:0008006" key="4">
    <source>
        <dbReference type="Google" id="ProtNLM"/>
    </source>
</evidence>
<dbReference type="PATRIC" id="fig|1293597.4.peg.1113"/>
<dbReference type="AlphaFoldDB" id="A0A0R1LZU7"/>
<evidence type="ECO:0000313" key="3">
    <source>
        <dbReference type="Proteomes" id="UP000051074"/>
    </source>
</evidence>
<keyword evidence="1" id="KW-0812">Transmembrane</keyword>
<keyword evidence="1" id="KW-0472">Membrane</keyword>
<dbReference type="eggNOG" id="COG4988">
    <property type="taxonomic scope" value="Bacteria"/>
</dbReference>
<reference evidence="2 3" key="1">
    <citation type="journal article" date="2015" name="Genome Announc.">
        <title>Expanding the biotechnology potential of lactobacilli through comparative genomics of 213 strains and associated genera.</title>
        <authorList>
            <person name="Sun Z."/>
            <person name="Harris H.M."/>
            <person name="McCann A."/>
            <person name="Guo C."/>
            <person name="Argimon S."/>
            <person name="Zhang W."/>
            <person name="Yang X."/>
            <person name="Jeffery I.B."/>
            <person name="Cooney J.C."/>
            <person name="Kagawa T.F."/>
            <person name="Liu W."/>
            <person name="Song Y."/>
            <person name="Salvetti E."/>
            <person name="Wrobel A."/>
            <person name="Rasinkangas P."/>
            <person name="Parkhill J."/>
            <person name="Rea M.C."/>
            <person name="O'Sullivan O."/>
            <person name="Ritari J."/>
            <person name="Douillard F.P."/>
            <person name="Paul Ross R."/>
            <person name="Yang R."/>
            <person name="Briner A.E."/>
            <person name="Felis G.E."/>
            <person name="de Vos W.M."/>
            <person name="Barrangou R."/>
            <person name="Klaenhammer T.R."/>
            <person name="Caufield P.W."/>
            <person name="Cui Y."/>
            <person name="Zhang H."/>
            <person name="O'Toole P.W."/>
        </authorList>
    </citation>
    <scope>NUCLEOTIDE SEQUENCE [LARGE SCALE GENOMIC DNA]</scope>
    <source>
        <strain evidence="2 3">DSM 19284</strain>
    </source>
</reference>
<dbReference type="EMBL" id="AZDU01000030">
    <property type="protein sequence ID" value="KRL01056.1"/>
    <property type="molecule type" value="Genomic_DNA"/>
</dbReference>
<proteinExistence type="predicted"/>
<comment type="caution">
    <text evidence="2">The sequence shown here is derived from an EMBL/GenBank/DDBJ whole genome shotgun (WGS) entry which is preliminary data.</text>
</comment>